<protein>
    <submittedName>
        <fullName evidence="1">Uncharacterized protein</fullName>
    </submittedName>
</protein>
<organism evidence="1 2">
    <name type="scientific">Dyella psychrodurans</name>
    <dbReference type="NCBI Taxonomy" id="1927960"/>
    <lineage>
        <taxon>Bacteria</taxon>
        <taxon>Pseudomonadati</taxon>
        <taxon>Pseudomonadota</taxon>
        <taxon>Gammaproteobacteria</taxon>
        <taxon>Lysobacterales</taxon>
        <taxon>Rhodanobacteraceae</taxon>
        <taxon>Dyella</taxon>
    </lineage>
</organism>
<dbReference type="EMBL" id="QRBF01000006">
    <property type="protein sequence ID" value="RDS81887.1"/>
    <property type="molecule type" value="Genomic_DNA"/>
</dbReference>
<keyword evidence="2" id="KW-1185">Reference proteome</keyword>
<accession>A0A370X0T7</accession>
<evidence type="ECO:0000313" key="1">
    <source>
        <dbReference type="EMBL" id="RDS81887.1"/>
    </source>
</evidence>
<evidence type="ECO:0000313" key="2">
    <source>
        <dbReference type="Proteomes" id="UP000255334"/>
    </source>
</evidence>
<dbReference type="AlphaFoldDB" id="A0A370X0T7"/>
<gene>
    <name evidence="1" type="ORF">DWU99_15820</name>
</gene>
<dbReference type="Proteomes" id="UP000255334">
    <property type="component" value="Unassembled WGS sequence"/>
</dbReference>
<comment type="caution">
    <text evidence="1">The sequence shown here is derived from an EMBL/GenBank/DDBJ whole genome shotgun (WGS) entry which is preliminary data.</text>
</comment>
<name>A0A370X0T7_9GAMM</name>
<sequence length="124" mass="14914">MAHAILHPLFHFHGKFLMPWKDCLKVSNFICLLATRLIIDLFGSRLMVQRLLVANLKFYQRNQGLRFPMCLQHFHYPRGRFLFLIQTIIIIIYNQFHRILMTRYWKSILFSQAPVLLRLDLEAL</sequence>
<proteinExistence type="predicted"/>
<reference evidence="1 2" key="1">
    <citation type="submission" date="2018-07" db="EMBL/GenBank/DDBJ databases">
        <title>Dyella monticola sp. nov. and Dyella psychrodurans sp. nov. isolated from monsoon evergreen broad-leaved forest soil of Dinghu Mountain, China.</title>
        <authorList>
            <person name="Gao Z."/>
            <person name="Qiu L."/>
        </authorList>
    </citation>
    <scope>NUCLEOTIDE SEQUENCE [LARGE SCALE GENOMIC DNA]</scope>
    <source>
        <strain evidence="1 2">4MSK11</strain>
    </source>
</reference>